<gene>
    <name evidence="1" type="ORF">AVEN_247185_1</name>
</gene>
<dbReference type="EMBL" id="BGPR01007211">
    <property type="protein sequence ID" value="GBN25179.1"/>
    <property type="molecule type" value="Genomic_DNA"/>
</dbReference>
<dbReference type="AlphaFoldDB" id="A0A4Y2MEX4"/>
<feature type="non-terminal residue" evidence="1">
    <location>
        <position position="1"/>
    </location>
</feature>
<comment type="caution">
    <text evidence="1">The sequence shown here is derived from an EMBL/GenBank/DDBJ whole genome shotgun (WGS) entry which is preliminary data.</text>
</comment>
<accession>A0A4Y2MEX4</accession>
<protein>
    <submittedName>
        <fullName evidence="1">Uncharacterized protein</fullName>
    </submittedName>
</protein>
<sequence length="38" mass="4306">SSSPGSAQEIFLKGWHLEVPLVQGLDLVRRLLAFQEQR</sequence>
<keyword evidence="2" id="KW-1185">Reference proteome</keyword>
<reference evidence="1 2" key="1">
    <citation type="journal article" date="2019" name="Sci. Rep.">
        <title>Orb-weaving spider Araneus ventricosus genome elucidates the spidroin gene catalogue.</title>
        <authorList>
            <person name="Kono N."/>
            <person name="Nakamura H."/>
            <person name="Ohtoshi R."/>
            <person name="Moran D.A.P."/>
            <person name="Shinohara A."/>
            <person name="Yoshida Y."/>
            <person name="Fujiwara M."/>
            <person name="Mori M."/>
            <person name="Tomita M."/>
            <person name="Arakawa K."/>
        </authorList>
    </citation>
    <scope>NUCLEOTIDE SEQUENCE [LARGE SCALE GENOMIC DNA]</scope>
</reference>
<evidence type="ECO:0000313" key="1">
    <source>
        <dbReference type="EMBL" id="GBN25179.1"/>
    </source>
</evidence>
<evidence type="ECO:0000313" key="2">
    <source>
        <dbReference type="Proteomes" id="UP000499080"/>
    </source>
</evidence>
<name>A0A4Y2MEX4_ARAVE</name>
<dbReference type="Proteomes" id="UP000499080">
    <property type="component" value="Unassembled WGS sequence"/>
</dbReference>
<proteinExistence type="predicted"/>
<organism evidence="1 2">
    <name type="scientific">Araneus ventricosus</name>
    <name type="common">Orbweaver spider</name>
    <name type="synonym">Epeira ventricosa</name>
    <dbReference type="NCBI Taxonomy" id="182803"/>
    <lineage>
        <taxon>Eukaryota</taxon>
        <taxon>Metazoa</taxon>
        <taxon>Ecdysozoa</taxon>
        <taxon>Arthropoda</taxon>
        <taxon>Chelicerata</taxon>
        <taxon>Arachnida</taxon>
        <taxon>Araneae</taxon>
        <taxon>Araneomorphae</taxon>
        <taxon>Entelegynae</taxon>
        <taxon>Araneoidea</taxon>
        <taxon>Araneidae</taxon>
        <taxon>Araneus</taxon>
    </lineage>
</organism>